<dbReference type="PANTHER" id="PTHR14212">
    <property type="entry name" value="U4/U6-ASSOCIATED RNA SPLICING FACTOR-RELATED"/>
    <property type="match status" value="1"/>
</dbReference>
<dbReference type="CDD" id="cd24162">
    <property type="entry name" value="Prp3_C"/>
    <property type="match status" value="1"/>
</dbReference>
<sequence>MKLDASGRVIDESGKVVQLEQRQSDFAGNARAKRQEKLSQVTKEVQDEEADRTNSEFYDARLVEAAKEDRGQRKRRALRFHEPGKFQEYADRLRAKAKLEQLQSEVSSAAQKAGISAAARLALVPKREELESTTVPDVEWWDQVLLGDQTYEAQAESGKPLNDITRLVQHPVTFDQYSAQRNVTLPAYLTKKEQKKIRKQRRRAEEEEKQTLIGLGKMEAPAPKVKISNLMRVLGTEAVQDPTKVEAVVRAQMQMRQRQHEEHNAKTKLSDEQRRAKKAKKLQDSTADGVAASLFLVSSMKSEKNKFKVETNAKQYNMTGAAIMTPTNNIVIVEGGPRNMRKYKRLMTHRINWNDKVANSAADDEDGEGEERGPNTCTLIWEGTLERRFFKDFFIKFFRSEALAREWLDNRRSAHYWDLALTSDLAQSEKQ</sequence>
<dbReference type="RefSeq" id="XP_001744761.1">
    <property type="nucleotide sequence ID" value="XM_001744709.1"/>
</dbReference>
<dbReference type="EMBL" id="CH991547">
    <property type="protein sequence ID" value="EDQ90710.1"/>
    <property type="molecule type" value="Genomic_DNA"/>
</dbReference>
<proteinExistence type="predicted"/>
<name>A9UW58_MONBE</name>
<dbReference type="GO" id="GO:0046540">
    <property type="term" value="C:U4/U6 x U5 tri-snRNP complex"/>
    <property type="evidence" value="ECO:0000318"/>
    <property type="project" value="GO_Central"/>
</dbReference>
<dbReference type="FunCoup" id="A9UW58">
    <property type="interactions" value="1743"/>
</dbReference>
<dbReference type="Pfam" id="PF06544">
    <property type="entry name" value="Prp3_C"/>
    <property type="match status" value="1"/>
</dbReference>
<protein>
    <submittedName>
        <fullName evidence="8">Uncharacterized protein</fullName>
    </submittedName>
</protein>
<keyword evidence="4" id="KW-0539">Nucleus</keyword>
<dbReference type="InterPro" id="IPR010541">
    <property type="entry name" value="Prp3_C"/>
</dbReference>
<keyword evidence="2" id="KW-0507">mRNA processing</keyword>
<reference evidence="8 9" key="1">
    <citation type="journal article" date="2008" name="Nature">
        <title>The genome of the choanoflagellate Monosiga brevicollis and the origin of metazoans.</title>
        <authorList>
            <consortium name="JGI Sequencing"/>
            <person name="King N."/>
            <person name="Westbrook M.J."/>
            <person name="Young S.L."/>
            <person name="Kuo A."/>
            <person name="Abedin M."/>
            <person name="Chapman J."/>
            <person name="Fairclough S."/>
            <person name="Hellsten U."/>
            <person name="Isogai Y."/>
            <person name="Letunic I."/>
            <person name="Marr M."/>
            <person name="Pincus D."/>
            <person name="Putnam N."/>
            <person name="Rokas A."/>
            <person name="Wright K.J."/>
            <person name="Zuzow R."/>
            <person name="Dirks W."/>
            <person name="Good M."/>
            <person name="Goodstein D."/>
            <person name="Lemons D."/>
            <person name="Li W."/>
            <person name="Lyons J.B."/>
            <person name="Morris A."/>
            <person name="Nichols S."/>
            <person name="Richter D.J."/>
            <person name="Salamov A."/>
            <person name="Bork P."/>
            <person name="Lim W.A."/>
            <person name="Manning G."/>
            <person name="Miller W.T."/>
            <person name="McGinnis W."/>
            <person name="Shapiro H."/>
            <person name="Tjian R."/>
            <person name="Grigoriev I.V."/>
            <person name="Rokhsar D."/>
        </authorList>
    </citation>
    <scope>NUCLEOTIDE SEQUENCE [LARGE SCALE GENOMIC DNA]</scope>
    <source>
        <strain evidence="9">MX1 / ATCC 50154</strain>
    </source>
</reference>
<evidence type="ECO:0000256" key="1">
    <source>
        <dbReference type="ARBA" id="ARBA00004123"/>
    </source>
</evidence>
<evidence type="ECO:0000256" key="4">
    <source>
        <dbReference type="ARBA" id="ARBA00023242"/>
    </source>
</evidence>
<gene>
    <name evidence="8" type="ORF">MONBRDRAFT_20505</name>
</gene>
<organism evidence="8 9">
    <name type="scientific">Monosiga brevicollis</name>
    <name type="common">Choanoflagellate</name>
    <dbReference type="NCBI Taxonomy" id="81824"/>
    <lineage>
        <taxon>Eukaryota</taxon>
        <taxon>Choanoflagellata</taxon>
        <taxon>Craspedida</taxon>
        <taxon>Salpingoecidae</taxon>
        <taxon>Monosiga</taxon>
    </lineage>
</organism>
<dbReference type="AlphaFoldDB" id="A9UW58"/>
<feature type="domain" description="Small nuclear ribonucleoprotein Prp3 C-terminal" evidence="6">
    <location>
        <begin position="294"/>
        <end position="420"/>
    </location>
</feature>
<feature type="region of interest" description="Disordered" evidence="5">
    <location>
        <begin position="21"/>
        <end position="53"/>
    </location>
</feature>
<evidence type="ECO:0000313" key="8">
    <source>
        <dbReference type="EMBL" id="EDQ90710.1"/>
    </source>
</evidence>
<dbReference type="OMA" id="CVMHPRF"/>
<evidence type="ECO:0000313" key="9">
    <source>
        <dbReference type="Proteomes" id="UP000001357"/>
    </source>
</evidence>
<accession>A9UW58</accession>
<dbReference type="Pfam" id="PF08572">
    <property type="entry name" value="PRP3"/>
    <property type="match status" value="1"/>
</dbReference>
<evidence type="ECO:0000256" key="5">
    <source>
        <dbReference type="SAM" id="MobiDB-lite"/>
    </source>
</evidence>
<dbReference type="STRING" id="81824.A9UW58"/>
<evidence type="ECO:0000259" key="7">
    <source>
        <dbReference type="Pfam" id="PF08572"/>
    </source>
</evidence>
<dbReference type="InParanoid" id="A9UW58"/>
<dbReference type="GeneID" id="5890060"/>
<dbReference type="GO" id="GO:0000398">
    <property type="term" value="P:mRNA splicing, via spliceosome"/>
    <property type="evidence" value="ECO:0000318"/>
    <property type="project" value="GO_Central"/>
</dbReference>
<dbReference type="Proteomes" id="UP000001357">
    <property type="component" value="Unassembled WGS sequence"/>
</dbReference>
<dbReference type="InterPro" id="IPR013881">
    <property type="entry name" value="Pre-mRNA_splic_Prp3_dom"/>
</dbReference>
<keyword evidence="9" id="KW-1185">Reference proteome</keyword>
<dbReference type="KEGG" id="mbr:MONBRDRAFT_20505"/>
<comment type="subcellular location">
    <subcellularLocation>
        <location evidence="1">Nucleus</location>
    </subcellularLocation>
</comment>
<keyword evidence="3" id="KW-0508">mRNA splicing</keyword>
<dbReference type="eggNOG" id="KOG2769">
    <property type="taxonomic scope" value="Eukaryota"/>
</dbReference>
<evidence type="ECO:0000259" key="6">
    <source>
        <dbReference type="Pfam" id="PF06544"/>
    </source>
</evidence>
<dbReference type="InterPro" id="IPR027104">
    <property type="entry name" value="Prp3"/>
</dbReference>
<feature type="domain" description="Pre-mRNA-splicing factor 3" evidence="7">
    <location>
        <begin position="57"/>
        <end position="269"/>
    </location>
</feature>
<evidence type="ECO:0000256" key="3">
    <source>
        <dbReference type="ARBA" id="ARBA00023187"/>
    </source>
</evidence>
<dbReference type="PANTHER" id="PTHR14212:SF0">
    <property type="entry name" value="U4_U6 SMALL NUCLEAR RIBONUCLEOPROTEIN PRP3"/>
    <property type="match status" value="1"/>
</dbReference>
<evidence type="ECO:0000256" key="2">
    <source>
        <dbReference type="ARBA" id="ARBA00022664"/>
    </source>
</evidence>